<dbReference type="Proteomes" id="UP001175227">
    <property type="component" value="Unassembled WGS sequence"/>
</dbReference>
<evidence type="ECO:0000313" key="2">
    <source>
        <dbReference type="Proteomes" id="UP001175227"/>
    </source>
</evidence>
<organism evidence="1 2">
    <name type="scientific">Armillaria novae-zelandiae</name>
    <dbReference type="NCBI Taxonomy" id="153914"/>
    <lineage>
        <taxon>Eukaryota</taxon>
        <taxon>Fungi</taxon>
        <taxon>Dikarya</taxon>
        <taxon>Basidiomycota</taxon>
        <taxon>Agaricomycotina</taxon>
        <taxon>Agaricomycetes</taxon>
        <taxon>Agaricomycetidae</taxon>
        <taxon>Agaricales</taxon>
        <taxon>Marasmiineae</taxon>
        <taxon>Physalacriaceae</taxon>
        <taxon>Armillaria</taxon>
    </lineage>
</organism>
<dbReference type="InterPro" id="IPR029058">
    <property type="entry name" value="AB_hydrolase_fold"/>
</dbReference>
<keyword evidence="2" id="KW-1185">Reference proteome</keyword>
<gene>
    <name evidence="1" type="ORF">IW261DRAFT_1559683</name>
</gene>
<evidence type="ECO:0000313" key="1">
    <source>
        <dbReference type="EMBL" id="KAK0486278.1"/>
    </source>
</evidence>
<dbReference type="Gene3D" id="3.40.50.1820">
    <property type="entry name" value="alpha/beta hydrolase"/>
    <property type="match status" value="1"/>
</dbReference>
<sequence length="183" mass="19836">MTETVPFNSGIDDPPCLLPDLPSRSLGLMTSHDFPLYSGANLDEGAVYPRLSQIRSYIAVNFSPPAIINRVLDLFLQFYPGDPVLGSPYGTGNQNLGLQETEYPAQTGHAGGCESVWISVYATPVSNSSYIAIIFRILSGMLHETVSSNVLSEMMIDYWVSFSTSLDPNDDLGLSTSLAAVYT</sequence>
<reference evidence="1" key="1">
    <citation type="submission" date="2023-06" db="EMBL/GenBank/DDBJ databases">
        <authorList>
            <consortium name="Lawrence Berkeley National Laboratory"/>
            <person name="Ahrendt S."/>
            <person name="Sahu N."/>
            <person name="Indic B."/>
            <person name="Wong-Bajracharya J."/>
            <person name="Merenyi Z."/>
            <person name="Ke H.-M."/>
            <person name="Monk M."/>
            <person name="Kocsube S."/>
            <person name="Drula E."/>
            <person name="Lipzen A."/>
            <person name="Balint B."/>
            <person name="Henrissat B."/>
            <person name="Andreopoulos B."/>
            <person name="Martin F.M."/>
            <person name="Harder C.B."/>
            <person name="Rigling D."/>
            <person name="Ford K.L."/>
            <person name="Foster G.D."/>
            <person name="Pangilinan J."/>
            <person name="Papanicolaou A."/>
            <person name="Barry K."/>
            <person name="LaButti K."/>
            <person name="Viragh M."/>
            <person name="Koriabine M."/>
            <person name="Yan M."/>
            <person name="Riley R."/>
            <person name="Champramary S."/>
            <person name="Plett K.L."/>
            <person name="Tsai I.J."/>
            <person name="Slot J."/>
            <person name="Sipos G."/>
            <person name="Plett J."/>
            <person name="Nagy L.G."/>
            <person name="Grigoriev I.V."/>
        </authorList>
    </citation>
    <scope>NUCLEOTIDE SEQUENCE</scope>
    <source>
        <strain evidence="1">ICMP 16352</strain>
    </source>
</reference>
<dbReference type="SUPFAM" id="SSF53474">
    <property type="entry name" value="alpha/beta-Hydrolases"/>
    <property type="match status" value="1"/>
</dbReference>
<protein>
    <submittedName>
        <fullName evidence="1">Uncharacterized protein</fullName>
    </submittedName>
</protein>
<dbReference type="EMBL" id="JAUEPR010000004">
    <property type="protein sequence ID" value="KAK0486278.1"/>
    <property type="molecule type" value="Genomic_DNA"/>
</dbReference>
<name>A0AA39PN95_9AGAR</name>
<dbReference type="AlphaFoldDB" id="A0AA39PN95"/>
<comment type="caution">
    <text evidence="1">The sequence shown here is derived from an EMBL/GenBank/DDBJ whole genome shotgun (WGS) entry which is preliminary data.</text>
</comment>
<accession>A0AA39PN95</accession>
<proteinExistence type="predicted"/>